<keyword evidence="5" id="KW-0805">Transcription regulation</keyword>
<reference evidence="9" key="1">
    <citation type="journal article" date="2016" name="Insect Biochem. Mol. Biol.">
        <title>Multifaceted biological insights from a draft genome sequence of the tobacco hornworm moth, Manduca sexta.</title>
        <authorList>
            <person name="Kanost M.R."/>
            <person name="Arrese E.L."/>
            <person name="Cao X."/>
            <person name="Chen Y.R."/>
            <person name="Chellapilla S."/>
            <person name="Goldsmith M.R."/>
            <person name="Grosse-Wilde E."/>
            <person name="Heckel D.G."/>
            <person name="Herndon N."/>
            <person name="Jiang H."/>
            <person name="Papanicolaou A."/>
            <person name="Qu J."/>
            <person name="Soulages J.L."/>
            <person name="Vogel H."/>
            <person name="Walters J."/>
            <person name="Waterhouse R.M."/>
            <person name="Ahn S.J."/>
            <person name="Almeida F.C."/>
            <person name="An C."/>
            <person name="Aqrawi P."/>
            <person name="Bretschneider A."/>
            <person name="Bryant W.B."/>
            <person name="Bucks S."/>
            <person name="Chao H."/>
            <person name="Chevignon G."/>
            <person name="Christen J.M."/>
            <person name="Clarke D.F."/>
            <person name="Dittmer N.T."/>
            <person name="Ferguson L.C.F."/>
            <person name="Garavelou S."/>
            <person name="Gordon K.H.J."/>
            <person name="Gunaratna R.T."/>
            <person name="Han Y."/>
            <person name="Hauser F."/>
            <person name="He Y."/>
            <person name="Heidel-Fischer H."/>
            <person name="Hirsh A."/>
            <person name="Hu Y."/>
            <person name="Jiang H."/>
            <person name="Kalra D."/>
            <person name="Klinner C."/>
            <person name="Konig C."/>
            <person name="Kovar C."/>
            <person name="Kroll A.R."/>
            <person name="Kuwar S.S."/>
            <person name="Lee S.L."/>
            <person name="Lehman R."/>
            <person name="Li K."/>
            <person name="Li Z."/>
            <person name="Liang H."/>
            <person name="Lovelace S."/>
            <person name="Lu Z."/>
            <person name="Mansfield J.H."/>
            <person name="McCulloch K.J."/>
            <person name="Mathew T."/>
            <person name="Morton B."/>
            <person name="Muzny D.M."/>
            <person name="Neunemann D."/>
            <person name="Ongeri F."/>
            <person name="Pauchet Y."/>
            <person name="Pu L.L."/>
            <person name="Pyrousis I."/>
            <person name="Rao X.J."/>
            <person name="Redding A."/>
            <person name="Roesel C."/>
            <person name="Sanchez-Gracia A."/>
            <person name="Schaack S."/>
            <person name="Shukla A."/>
            <person name="Tetreau G."/>
            <person name="Wang Y."/>
            <person name="Xiong G.H."/>
            <person name="Traut W."/>
            <person name="Walsh T.K."/>
            <person name="Worley K.C."/>
            <person name="Wu D."/>
            <person name="Wu W."/>
            <person name="Wu Y.Q."/>
            <person name="Zhang X."/>
            <person name="Zou Z."/>
            <person name="Zucker H."/>
            <person name="Briscoe A.D."/>
            <person name="Burmester T."/>
            <person name="Clem R.J."/>
            <person name="Feyereisen R."/>
            <person name="Grimmelikhuijzen C.J.P."/>
            <person name="Hamodrakas S.J."/>
            <person name="Hansson B.S."/>
            <person name="Huguet E."/>
            <person name="Jermiin L.S."/>
            <person name="Lan Q."/>
            <person name="Lehman H.K."/>
            <person name="Lorenzen M."/>
            <person name="Merzendorfer H."/>
            <person name="Michalopoulos I."/>
            <person name="Morton D.B."/>
            <person name="Muthukrishnan S."/>
            <person name="Oakeshott J.G."/>
            <person name="Palmer W."/>
            <person name="Park Y."/>
            <person name="Passarelli A.L."/>
            <person name="Rozas J."/>
            <person name="Schwartz L.M."/>
            <person name="Smith W."/>
            <person name="Southgate A."/>
            <person name="Vilcinskas A."/>
            <person name="Vogt R."/>
            <person name="Wang P."/>
            <person name="Werren J."/>
            <person name="Yu X.Q."/>
            <person name="Zhou J.J."/>
            <person name="Brown S.J."/>
            <person name="Scherer S.E."/>
            <person name="Richards S."/>
            <person name="Blissard G.W."/>
        </authorList>
    </citation>
    <scope>NUCLEOTIDE SEQUENCE</scope>
</reference>
<evidence type="ECO:0000256" key="7">
    <source>
        <dbReference type="ARBA" id="ARBA00023163"/>
    </source>
</evidence>
<name>A0A921YLZ7_MANSE</name>
<proteinExistence type="predicted"/>
<keyword evidence="3" id="KW-0863">Zinc-finger</keyword>
<evidence type="ECO:0000256" key="1">
    <source>
        <dbReference type="ARBA" id="ARBA00004123"/>
    </source>
</evidence>
<dbReference type="GO" id="GO:0004879">
    <property type="term" value="F:nuclear receptor activity"/>
    <property type="evidence" value="ECO:0007669"/>
    <property type="project" value="InterPro"/>
</dbReference>
<dbReference type="InterPro" id="IPR016355">
    <property type="entry name" value="NR5-like"/>
</dbReference>
<dbReference type="AlphaFoldDB" id="A0A921YLZ7"/>
<evidence type="ECO:0000259" key="8">
    <source>
        <dbReference type="PROSITE" id="PS51030"/>
    </source>
</evidence>
<dbReference type="EMBL" id="JH668288">
    <property type="protein sequence ID" value="KAG6441718.1"/>
    <property type="molecule type" value="Genomic_DNA"/>
</dbReference>
<dbReference type="PANTHER" id="PTHR24086">
    <property type="entry name" value="NUCLEAR RECEPTOR SUBFAMILY 5 GROUP A"/>
    <property type="match status" value="1"/>
</dbReference>
<evidence type="ECO:0000313" key="10">
    <source>
        <dbReference type="Proteomes" id="UP000791440"/>
    </source>
</evidence>
<evidence type="ECO:0000256" key="3">
    <source>
        <dbReference type="ARBA" id="ARBA00022771"/>
    </source>
</evidence>
<dbReference type="GO" id="GO:0005634">
    <property type="term" value="C:nucleus"/>
    <property type="evidence" value="ECO:0007669"/>
    <property type="project" value="UniProtKB-SubCell"/>
</dbReference>
<evidence type="ECO:0000313" key="9">
    <source>
        <dbReference type="EMBL" id="KAG6441718.1"/>
    </source>
</evidence>
<dbReference type="SMART" id="SM00399">
    <property type="entry name" value="ZnF_C4"/>
    <property type="match status" value="1"/>
</dbReference>
<keyword evidence="2" id="KW-0479">Metal-binding</keyword>
<reference evidence="9" key="2">
    <citation type="submission" date="2020-12" db="EMBL/GenBank/DDBJ databases">
        <authorList>
            <person name="Kanost M."/>
        </authorList>
    </citation>
    <scope>NUCLEOTIDE SEQUENCE</scope>
</reference>
<protein>
    <recommendedName>
        <fullName evidence="8">Nuclear receptor domain-containing protein</fullName>
    </recommendedName>
</protein>
<keyword evidence="4" id="KW-0862">Zinc</keyword>
<keyword evidence="6" id="KW-0238">DNA-binding</keyword>
<accession>A0A921YLZ7</accession>
<dbReference type="Proteomes" id="UP000791440">
    <property type="component" value="Unassembled WGS sequence"/>
</dbReference>
<dbReference type="PROSITE" id="PS51030">
    <property type="entry name" value="NUCLEAR_REC_DBD_2"/>
    <property type="match status" value="1"/>
</dbReference>
<dbReference type="GO" id="GO:0008270">
    <property type="term" value="F:zinc ion binding"/>
    <property type="evidence" value="ECO:0007669"/>
    <property type="project" value="UniProtKB-KW"/>
</dbReference>
<keyword evidence="7" id="KW-0804">Transcription</keyword>
<dbReference type="GO" id="GO:0043565">
    <property type="term" value="F:sequence-specific DNA binding"/>
    <property type="evidence" value="ECO:0007669"/>
    <property type="project" value="InterPro"/>
</dbReference>
<dbReference type="PANTHER" id="PTHR24086:SF25">
    <property type="entry name" value="NUCLEAR HORMONE RECEPTOR FTZ-F1 BETA"/>
    <property type="match status" value="1"/>
</dbReference>
<organism evidence="9 10">
    <name type="scientific">Manduca sexta</name>
    <name type="common">Tobacco hawkmoth</name>
    <name type="synonym">Tobacco hornworm</name>
    <dbReference type="NCBI Taxonomy" id="7130"/>
    <lineage>
        <taxon>Eukaryota</taxon>
        <taxon>Metazoa</taxon>
        <taxon>Ecdysozoa</taxon>
        <taxon>Arthropoda</taxon>
        <taxon>Hexapoda</taxon>
        <taxon>Insecta</taxon>
        <taxon>Pterygota</taxon>
        <taxon>Neoptera</taxon>
        <taxon>Endopterygota</taxon>
        <taxon>Lepidoptera</taxon>
        <taxon>Glossata</taxon>
        <taxon>Ditrysia</taxon>
        <taxon>Bombycoidea</taxon>
        <taxon>Sphingidae</taxon>
        <taxon>Sphinginae</taxon>
        <taxon>Sphingini</taxon>
        <taxon>Manduca</taxon>
    </lineage>
</organism>
<comment type="subcellular location">
    <subcellularLocation>
        <location evidence="1">Nucleus</location>
    </subcellularLocation>
</comment>
<evidence type="ECO:0000256" key="2">
    <source>
        <dbReference type="ARBA" id="ARBA00022723"/>
    </source>
</evidence>
<evidence type="ECO:0000256" key="6">
    <source>
        <dbReference type="ARBA" id="ARBA00023125"/>
    </source>
</evidence>
<feature type="domain" description="Nuclear receptor" evidence="8">
    <location>
        <begin position="9"/>
        <end position="87"/>
    </location>
</feature>
<evidence type="ECO:0000256" key="5">
    <source>
        <dbReference type="ARBA" id="ARBA00023015"/>
    </source>
</evidence>
<dbReference type="Pfam" id="PF00105">
    <property type="entry name" value="zf-C4"/>
    <property type="match status" value="1"/>
</dbReference>
<evidence type="ECO:0000256" key="4">
    <source>
        <dbReference type="ARBA" id="ARBA00022833"/>
    </source>
</evidence>
<dbReference type="InterPro" id="IPR001628">
    <property type="entry name" value="Znf_hrmn_rcpt"/>
</dbReference>
<keyword evidence="10" id="KW-1185">Reference proteome</keyword>
<gene>
    <name evidence="9" type="ORF">O3G_MSEX002006</name>
</gene>
<dbReference type="PROSITE" id="PS00031">
    <property type="entry name" value="NUCLEAR_REC_DBD_1"/>
    <property type="match status" value="1"/>
</dbReference>
<comment type="caution">
    <text evidence="9">The sequence shown here is derived from an EMBL/GenBank/DDBJ whole genome shotgun (WGS) entry which is preliminary data.</text>
</comment>
<sequence length="101" mass="11130">MKEKCTIIGKTCPICNDVTSGIHYGIHTCESCKSFFKRAISFKKSPKFKCASSQGTCALSPATRSACQLCRFEKCIQAGMLPSLVRQRGERGGRAKLYLKC</sequence>